<accession>A0A4R6UBT8</accession>
<protein>
    <submittedName>
        <fullName evidence="1">Uncharacterized protein</fullName>
    </submittedName>
</protein>
<evidence type="ECO:0000313" key="1">
    <source>
        <dbReference type="EMBL" id="TDQ44130.1"/>
    </source>
</evidence>
<gene>
    <name evidence="1" type="ORF">EV696_12612</name>
</gene>
<evidence type="ECO:0000313" key="2">
    <source>
        <dbReference type="Proteomes" id="UP000295375"/>
    </source>
</evidence>
<organism evidence="1 2">
    <name type="scientific">Permianibacter aggregans</name>
    <dbReference type="NCBI Taxonomy" id="1510150"/>
    <lineage>
        <taxon>Bacteria</taxon>
        <taxon>Pseudomonadati</taxon>
        <taxon>Pseudomonadota</taxon>
        <taxon>Gammaproteobacteria</taxon>
        <taxon>Pseudomonadales</taxon>
        <taxon>Pseudomonadaceae</taxon>
        <taxon>Permianibacter</taxon>
    </lineage>
</organism>
<reference evidence="1 2" key="1">
    <citation type="submission" date="2019-03" db="EMBL/GenBank/DDBJ databases">
        <title>Genomic Encyclopedia of Type Strains, Phase IV (KMG-IV): sequencing the most valuable type-strain genomes for metagenomic binning, comparative biology and taxonomic classification.</title>
        <authorList>
            <person name="Goeker M."/>
        </authorList>
    </citation>
    <scope>NUCLEOTIDE SEQUENCE [LARGE SCALE GENOMIC DNA]</scope>
    <source>
        <strain evidence="1 2">DSM 103792</strain>
    </source>
</reference>
<sequence>MYVQSTKAKVKDLIRPESDARTESWGGRWVAPIYQLA</sequence>
<comment type="caution">
    <text evidence="1">The sequence shown here is derived from an EMBL/GenBank/DDBJ whole genome shotgun (WGS) entry which is preliminary data.</text>
</comment>
<name>A0A4R6UBT8_9GAMM</name>
<keyword evidence="2" id="KW-1185">Reference proteome</keyword>
<proteinExistence type="predicted"/>
<dbReference type="Proteomes" id="UP000295375">
    <property type="component" value="Unassembled WGS sequence"/>
</dbReference>
<dbReference type="EMBL" id="SNYM01000026">
    <property type="protein sequence ID" value="TDQ44130.1"/>
    <property type="molecule type" value="Genomic_DNA"/>
</dbReference>
<dbReference type="AlphaFoldDB" id="A0A4R6UBT8"/>